<protein>
    <submittedName>
        <fullName evidence="1">Uncharacterized protein</fullName>
    </submittedName>
</protein>
<keyword evidence="3" id="KW-1185">Reference proteome</keyword>
<evidence type="ECO:0000313" key="1">
    <source>
        <dbReference type="EMBL" id="EST48054.1"/>
    </source>
</evidence>
<dbReference type="VEuPathDB" id="GiardiaDB:SS50377_27071"/>
<sequence>MQLFDDLEPDQQLKYMNLKDVDLLKTTSVYIRRRIAALFYYASAQNLPDLMTYYQFCHRVCLENNYKSISDVFSVKAVSMYVLDDHFLFFSFLSNYFYGKNICKIGFGDQIESINLIIKMIERLSSYGKDFYQNLQIFLSLKGRKIILPYLSKTQDITISQLNHTNKIEIIQKPQMERRLWRGRTMSLIGKK</sequence>
<gene>
    <name evidence="1" type="ORF">SS50377_11820</name>
    <name evidence="2" type="ORF">SS50377_27071</name>
</gene>
<reference evidence="1 2" key="1">
    <citation type="journal article" date="2014" name="PLoS Genet.">
        <title>The Genome of Spironucleus salmonicida Highlights a Fish Pathogen Adapted to Fluctuating Environments.</title>
        <authorList>
            <person name="Xu F."/>
            <person name="Jerlstrom-Hultqvist J."/>
            <person name="Einarsson E."/>
            <person name="Astvaldsson A."/>
            <person name="Svard S.G."/>
            <person name="Andersson J.O."/>
        </authorList>
    </citation>
    <scope>NUCLEOTIDE SEQUENCE</scope>
    <source>
        <strain evidence="2">ATCC 50377</strain>
    </source>
</reference>
<evidence type="ECO:0000313" key="3">
    <source>
        <dbReference type="Proteomes" id="UP000018208"/>
    </source>
</evidence>
<dbReference type="EMBL" id="AUWU02000007">
    <property type="protein sequence ID" value="KAH0570782.1"/>
    <property type="molecule type" value="Genomic_DNA"/>
</dbReference>
<dbReference type="EMBL" id="KI546008">
    <property type="protein sequence ID" value="EST48054.1"/>
    <property type="molecule type" value="Genomic_DNA"/>
</dbReference>
<proteinExistence type="predicted"/>
<reference evidence="2" key="2">
    <citation type="submission" date="2020-12" db="EMBL/GenBank/DDBJ databases">
        <title>New Spironucleus salmonicida genome in near-complete chromosomes.</title>
        <authorList>
            <person name="Xu F."/>
            <person name="Kurt Z."/>
            <person name="Jimenez-Gonzalez A."/>
            <person name="Astvaldsson A."/>
            <person name="Andersson J.O."/>
            <person name="Svard S.G."/>
        </authorList>
    </citation>
    <scope>NUCLEOTIDE SEQUENCE</scope>
    <source>
        <strain evidence="2">ATCC 50377</strain>
    </source>
</reference>
<dbReference type="Proteomes" id="UP000018208">
    <property type="component" value="Unassembled WGS sequence"/>
</dbReference>
<name>V6M406_9EUKA</name>
<accession>V6M406</accession>
<dbReference type="AlphaFoldDB" id="V6M406"/>
<organism evidence="1">
    <name type="scientific">Spironucleus salmonicida</name>
    <dbReference type="NCBI Taxonomy" id="348837"/>
    <lineage>
        <taxon>Eukaryota</taxon>
        <taxon>Metamonada</taxon>
        <taxon>Diplomonadida</taxon>
        <taxon>Hexamitidae</taxon>
        <taxon>Hexamitinae</taxon>
        <taxon>Spironucleus</taxon>
    </lineage>
</organism>
<evidence type="ECO:0000313" key="2">
    <source>
        <dbReference type="EMBL" id="KAH0570782.1"/>
    </source>
</evidence>